<dbReference type="EMBL" id="JADGIZ020000001">
    <property type="protein sequence ID" value="KAL2920166.1"/>
    <property type="molecule type" value="Genomic_DNA"/>
</dbReference>
<gene>
    <name evidence="2" type="ORF">HK105_200232</name>
</gene>
<comment type="caution">
    <text evidence="2">The sequence shown here is derived from an EMBL/GenBank/DDBJ whole genome shotgun (WGS) entry which is preliminary data.</text>
</comment>
<name>A0ABR4NKX1_9FUNG</name>
<protein>
    <submittedName>
        <fullName evidence="2">Uncharacterized protein</fullName>
    </submittedName>
</protein>
<feature type="chain" id="PRO_5045754620" evidence="1">
    <location>
        <begin position="19"/>
        <end position="137"/>
    </location>
</feature>
<evidence type="ECO:0000256" key="1">
    <source>
        <dbReference type="SAM" id="SignalP"/>
    </source>
</evidence>
<evidence type="ECO:0000313" key="2">
    <source>
        <dbReference type="EMBL" id="KAL2920166.1"/>
    </source>
</evidence>
<feature type="signal peptide" evidence="1">
    <location>
        <begin position="1"/>
        <end position="18"/>
    </location>
</feature>
<sequence length="137" mass="14052">MLAKILVVAAAVALRAASQPVGGVPPQANTPCSELGQQTCLPLDDGQPSAVFATTLLALATLALNIASAPLNGDVLLDDVPCAEGHQRCLADSATHGFATCQVTPANTTVWVEFDCGEDTHCQPMPASPDWVNCVGN</sequence>
<evidence type="ECO:0000313" key="3">
    <source>
        <dbReference type="Proteomes" id="UP001527925"/>
    </source>
</evidence>
<accession>A0ABR4NKX1</accession>
<proteinExistence type="predicted"/>
<keyword evidence="3" id="KW-1185">Reference proteome</keyword>
<organism evidence="2 3">
    <name type="scientific">Polyrhizophydium stewartii</name>
    <dbReference type="NCBI Taxonomy" id="2732419"/>
    <lineage>
        <taxon>Eukaryota</taxon>
        <taxon>Fungi</taxon>
        <taxon>Fungi incertae sedis</taxon>
        <taxon>Chytridiomycota</taxon>
        <taxon>Chytridiomycota incertae sedis</taxon>
        <taxon>Chytridiomycetes</taxon>
        <taxon>Rhizophydiales</taxon>
        <taxon>Rhizophydiales incertae sedis</taxon>
        <taxon>Polyrhizophydium</taxon>
    </lineage>
</organism>
<dbReference type="Proteomes" id="UP001527925">
    <property type="component" value="Unassembled WGS sequence"/>
</dbReference>
<reference evidence="2 3" key="1">
    <citation type="submission" date="2023-09" db="EMBL/GenBank/DDBJ databases">
        <title>Pangenome analysis of Batrachochytrium dendrobatidis and related Chytrids.</title>
        <authorList>
            <person name="Yacoub M.N."/>
            <person name="Stajich J.E."/>
            <person name="James T.Y."/>
        </authorList>
    </citation>
    <scope>NUCLEOTIDE SEQUENCE [LARGE SCALE GENOMIC DNA]</scope>
    <source>
        <strain evidence="2 3">JEL0888</strain>
    </source>
</reference>
<keyword evidence="1" id="KW-0732">Signal</keyword>